<sequence length="299" mass="33240">MQVFCQIIDSGNMADAARTLGLAPATVTGTLARVEKKLGVRLLDRTTRRMNLTEAGRLWYQHAKQILEQAAEAENAVRSLAVEPRGLLRVTLPLGVAMIFIYPYLHAFSQAYPLIELDLQVNDRFIDLIENRIDLAIRVGFMKDSELIARPLLRYSRVVCASPLYLSAHGIPEQPSDLARHQCLLYRHDLQPVYWDFQAGTEVQAVQVRGTLQSNESNALLAWARAGQGLTRQPSWLVAKDLERGVLVPVLECFAVKSPHDLPGIYAVTARTHQLPAKVKAFLDFFSSRVAAPSTAQSG</sequence>
<keyword evidence="4" id="KW-0804">Transcription</keyword>
<dbReference type="Gene3D" id="1.10.10.10">
    <property type="entry name" value="Winged helix-like DNA-binding domain superfamily/Winged helix DNA-binding domain"/>
    <property type="match status" value="1"/>
</dbReference>
<dbReference type="PROSITE" id="PS50931">
    <property type="entry name" value="HTH_LYSR"/>
    <property type="match status" value="1"/>
</dbReference>
<dbReference type="InterPro" id="IPR036390">
    <property type="entry name" value="WH_DNA-bd_sf"/>
</dbReference>
<name>A0A3A3G7V5_9BURK</name>
<dbReference type="GO" id="GO:0006351">
    <property type="term" value="P:DNA-templated transcription"/>
    <property type="evidence" value="ECO:0007669"/>
    <property type="project" value="TreeGrafter"/>
</dbReference>
<dbReference type="SUPFAM" id="SSF46785">
    <property type="entry name" value="Winged helix' DNA-binding domain"/>
    <property type="match status" value="1"/>
</dbReference>
<evidence type="ECO:0000256" key="1">
    <source>
        <dbReference type="ARBA" id="ARBA00009437"/>
    </source>
</evidence>
<feature type="domain" description="HTH lysR-type" evidence="6">
    <location>
        <begin position="1"/>
        <end position="53"/>
    </location>
</feature>
<dbReference type="FunFam" id="3.40.190.290:FF:000001">
    <property type="entry name" value="Transcriptional regulator, LysR family"/>
    <property type="match status" value="1"/>
</dbReference>
<comment type="caution">
    <text evidence="7">The sequence shown here is derived from an EMBL/GenBank/DDBJ whole genome shotgun (WGS) entry which is preliminary data.</text>
</comment>
<dbReference type="AlphaFoldDB" id="A0A3A3G7V5"/>
<dbReference type="Pfam" id="PF00126">
    <property type="entry name" value="HTH_1"/>
    <property type="match status" value="1"/>
</dbReference>
<dbReference type="EMBL" id="QYUO01000002">
    <property type="protein sequence ID" value="RJF96270.1"/>
    <property type="molecule type" value="Genomic_DNA"/>
</dbReference>
<dbReference type="PANTHER" id="PTHR30537">
    <property type="entry name" value="HTH-TYPE TRANSCRIPTIONAL REGULATOR"/>
    <property type="match status" value="1"/>
</dbReference>
<evidence type="ECO:0000313" key="8">
    <source>
        <dbReference type="Proteomes" id="UP000265955"/>
    </source>
</evidence>
<dbReference type="GO" id="GO:0003700">
    <property type="term" value="F:DNA-binding transcription factor activity"/>
    <property type="evidence" value="ECO:0007669"/>
    <property type="project" value="InterPro"/>
</dbReference>
<organism evidence="7 8">
    <name type="scientific">Noviherbaspirillum saxi</name>
    <dbReference type="NCBI Taxonomy" id="2320863"/>
    <lineage>
        <taxon>Bacteria</taxon>
        <taxon>Pseudomonadati</taxon>
        <taxon>Pseudomonadota</taxon>
        <taxon>Betaproteobacteria</taxon>
        <taxon>Burkholderiales</taxon>
        <taxon>Oxalobacteraceae</taxon>
        <taxon>Noviherbaspirillum</taxon>
    </lineage>
</organism>
<proteinExistence type="inferred from homology"/>
<keyword evidence="8" id="KW-1185">Reference proteome</keyword>
<dbReference type="CDD" id="cd08422">
    <property type="entry name" value="PBP2_CrgA_like"/>
    <property type="match status" value="1"/>
</dbReference>
<dbReference type="InterPro" id="IPR036388">
    <property type="entry name" value="WH-like_DNA-bd_sf"/>
</dbReference>
<protein>
    <submittedName>
        <fullName evidence="7">LysR family transcriptional regulator</fullName>
    </submittedName>
</protein>
<evidence type="ECO:0000256" key="2">
    <source>
        <dbReference type="ARBA" id="ARBA00023015"/>
    </source>
</evidence>
<evidence type="ECO:0000256" key="3">
    <source>
        <dbReference type="ARBA" id="ARBA00023125"/>
    </source>
</evidence>
<dbReference type="SUPFAM" id="SSF53850">
    <property type="entry name" value="Periplasmic binding protein-like II"/>
    <property type="match status" value="1"/>
</dbReference>
<dbReference type="InterPro" id="IPR058163">
    <property type="entry name" value="LysR-type_TF_proteobact-type"/>
</dbReference>
<keyword evidence="5" id="KW-0812">Transmembrane</keyword>
<dbReference type="InterPro" id="IPR005119">
    <property type="entry name" value="LysR_subst-bd"/>
</dbReference>
<accession>A0A3A3G7V5</accession>
<evidence type="ECO:0000259" key="6">
    <source>
        <dbReference type="PROSITE" id="PS50931"/>
    </source>
</evidence>
<feature type="transmembrane region" description="Helical" evidence="5">
    <location>
        <begin position="87"/>
        <end position="105"/>
    </location>
</feature>
<keyword evidence="5" id="KW-1133">Transmembrane helix</keyword>
<reference evidence="8" key="1">
    <citation type="submission" date="2018-09" db="EMBL/GenBank/DDBJ databases">
        <authorList>
            <person name="Zhu H."/>
        </authorList>
    </citation>
    <scope>NUCLEOTIDE SEQUENCE [LARGE SCALE GENOMIC DNA]</scope>
    <source>
        <strain evidence="8">K1R23-30</strain>
    </source>
</reference>
<dbReference type="InterPro" id="IPR000847">
    <property type="entry name" value="LysR_HTH_N"/>
</dbReference>
<evidence type="ECO:0000313" key="7">
    <source>
        <dbReference type="EMBL" id="RJF96270.1"/>
    </source>
</evidence>
<dbReference type="PANTHER" id="PTHR30537:SF5">
    <property type="entry name" value="HTH-TYPE TRANSCRIPTIONAL ACTIVATOR TTDR-RELATED"/>
    <property type="match status" value="1"/>
</dbReference>
<dbReference type="FunFam" id="1.10.10.10:FF:000001">
    <property type="entry name" value="LysR family transcriptional regulator"/>
    <property type="match status" value="1"/>
</dbReference>
<dbReference type="Pfam" id="PF03466">
    <property type="entry name" value="LysR_substrate"/>
    <property type="match status" value="1"/>
</dbReference>
<evidence type="ECO:0000256" key="5">
    <source>
        <dbReference type="SAM" id="Phobius"/>
    </source>
</evidence>
<keyword evidence="3" id="KW-0238">DNA-binding</keyword>
<keyword evidence="5" id="KW-0472">Membrane</keyword>
<gene>
    <name evidence="7" type="ORF">D3871_17690</name>
</gene>
<dbReference type="GO" id="GO:0043565">
    <property type="term" value="F:sequence-specific DNA binding"/>
    <property type="evidence" value="ECO:0007669"/>
    <property type="project" value="TreeGrafter"/>
</dbReference>
<evidence type="ECO:0000256" key="4">
    <source>
        <dbReference type="ARBA" id="ARBA00023163"/>
    </source>
</evidence>
<dbReference type="Gene3D" id="3.40.190.290">
    <property type="match status" value="1"/>
</dbReference>
<dbReference type="OrthoDB" id="9786526at2"/>
<dbReference type="Proteomes" id="UP000265955">
    <property type="component" value="Unassembled WGS sequence"/>
</dbReference>
<comment type="similarity">
    <text evidence="1">Belongs to the LysR transcriptional regulatory family.</text>
</comment>
<keyword evidence="2" id="KW-0805">Transcription regulation</keyword>